<feature type="domain" description="ATP-grasp" evidence="6">
    <location>
        <begin position="493"/>
        <end position="529"/>
    </location>
</feature>
<sequence length="701" mass="76387">MSTPDIKFLFEPRTVAVIGASHDPNKIGYKIVQNIVANGYAGKVFPVNPKGGEILRLRVFSSIREIPEEIDVALIVVPAKAVFETVQECAAHGVKFVPIISSGFSEVGNLAEERRIVSYAREHGMRVLGPNIFGLYSVTPSLNATFGPREIPKGNVAIVTQSGTLGVAMIGKAAAEKMGLSAIISVGNKSDIDEADLLEYLVPHPETRVILMYIEGVKNGERLVRTLKDASREKPIIVIKAGRSKRGAIAAASHTGSLAGATEIFDAIMKQCGVLRAESIKEAFDWCKFLATSVLPRGTETVIITNGGGIGVIATDACEKYSIELYDDLQILEKIFSAVTPEFGSTKNPIDLTGQATADHYDRALATARQSEAIHAVLALYCETALFDVAAFEPMIERNFRAFQSEKKPVVFSALGGEKIEQLTETLRRRGVPIFADVTEAVSCLGALYAHYRYRTKPPEIVESLQIDTNSLDKVLETARRERRGFLLAHEAQQLLRIAHIPVPKSFIARTLDEAVRAAEEIGYPVVLKVVSRDILHKSDVGGVALDLDNPQEVADAYGAILHNCRTHKPDALIDGIEVAQQVQPGTQIIIGARRDPSFGPILMVGLGGIYVEVMKDVAFRALPISRQEALEMLKELRSYPLLLGVRGEEKRDIDTLIDVLLRVGALLLHSEQISDIEINPLIVYEHGRGGMAVDARVLLA</sequence>
<dbReference type="Pfam" id="PF19045">
    <property type="entry name" value="Ligase_CoA_2"/>
    <property type="match status" value="1"/>
</dbReference>
<dbReference type="Gene3D" id="3.30.470.20">
    <property type="entry name" value="ATP-grasp fold, B domain"/>
    <property type="match status" value="1"/>
</dbReference>
<protein>
    <submittedName>
        <fullName evidence="7">CoA-binding domain-containing protein</fullName>
    </submittedName>
</protein>
<reference evidence="7" key="1">
    <citation type="journal article" date="2005" name="Environ. Microbiol.">
        <title>Genetic and functional properties of uncultivated thermophilic crenarchaeotes from a subsurface gold mine as revealed by analysis of genome fragments.</title>
        <authorList>
            <person name="Nunoura T."/>
            <person name="Hirayama H."/>
            <person name="Takami H."/>
            <person name="Oida H."/>
            <person name="Nishi S."/>
            <person name="Shimamura S."/>
            <person name="Suzuki Y."/>
            <person name="Inagaki F."/>
            <person name="Takai K."/>
            <person name="Nealson K.H."/>
            <person name="Horikoshi K."/>
        </authorList>
    </citation>
    <scope>NUCLEOTIDE SEQUENCE</scope>
</reference>
<proteinExistence type="inferred from homology"/>
<dbReference type="Pfam" id="PF13607">
    <property type="entry name" value="Succ_CoA_lig"/>
    <property type="match status" value="1"/>
</dbReference>
<dbReference type="PANTHER" id="PTHR43334:SF1">
    <property type="entry name" value="3-HYDROXYPROPIONATE--COA LIGASE [ADP-FORMING]"/>
    <property type="match status" value="1"/>
</dbReference>
<dbReference type="Pfam" id="PF13380">
    <property type="entry name" value="CoA_binding_2"/>
    <property type="match status" value="1"/>
</dbReference>
<dbReference type="PANTHER" id="PTHR43334">
    <property type="entry name" value="ACETATE--COA LIGASE [ADP-FORMING]"/>
    <property type="match status" value="1"/>
</dbReference>
<reference evidence="7" key="2">
    <citation type="journal article" date="2012" name="PLoS ONE">
        <title>A Deeply Branching Thermophilic Bacterium with an Ancient Acetyl-CoA Pathway Dominates a Subsurface Ecosystem.</title>
        <authorList>
            <person name="Takami H."/>
            <person name="Noguchi H."/>
            <person name="Takaki Y."/>
            <person name="Uchiyama I."/>
            <person name="Toyoda A."/>
            <person name="Nishi S."/>
            <person name="Chee G.-J."/>
            <person name="Arai W."/>
            <person name="Nunoura T."/>
            <person name="Itoh T."/>
            <person name="Hattori M."/>
            <person name="Takai K."/>
        </authorList>
    </citation>
    <scope>NUCLEOTIDE SEQUENCE</scope>
</reference>
<dbReference type="GO" id="GO:0046872">
    <property type="term" value="F:metal ion binding"/>
    <property type="evidence" value="ECO:0007669"/>
    <property type="project" value="InterPro"/>
</dbReference>
<dbReference type="SUPFAM" id="SSF56059">
    <property type="entry name" value="Glutathione synthetase ATP-binding domain-like"/>
    <property type="match status" value="1"/>
</dbReference>
<dbReference type="Gene3D" id="3.40.50.261">
    <property type="entry name" value="Succinyl-CoA synthetase domains"/>
    <property type="match status" value="2"/>
</dbReference>
<dbReference type="InterPro" id="IPR003781">
    <property type="entry name" value="CoA-bd"/>
</dbReference>
<evidence type="ECO:0000256" key="2">
    <source>
        <dbReference type="ARBA" id="ARBA00022741"/>
    </source>
</evidence>
<keyword evidence="2 5" id="KW-0547">Nucleotide-binding</keyword>
<dbReference type="SUPFAM" id="SSF52210">
    <property type="entry name" value="Succinyl-CoA synthetase domains"/>
    <property type="match status" value="2"/>
</dbReference>
<dbReference type="InterPro" id="IPR032875">
    <property type="entry name" value="Succ_CoA_lig_flav_dom"/>
</dbReference>
<dbReference type="Pfam" id="PF13549">
    <property type="entry name" value="ATP-grasp_5"/>
    <property type="match status" value="1"/>
</dbReference>
<dbReference type="SMART" id="SM00881">
    <property type="entry name" value="CoA_binding"/>
    <property type="match status" value="1"/>
</dbReference>
<keyword evidence="1" id="KW-0436">Ligase</keyword>
<dbReference type="FunFam" id="3.30.1490.20:FF:000020">
    <property type="entry name" value="Protein lysine acetyltransferase"/>
    <property type="match status" value="1"/>
</dbReference>
<gene>
    <name evidence="7" type="ORF">HGMM_F08F07C39</name>
</gene>
<dbReference type="InterPro" id="IPR011761">
    <property type="entry name" value="ATP-grasp"/>
</dbReference>
<dbReference type="PROSITE" id="PS50975">
    <property type="entry name" value="ATP_GRASP"/>
    <property type="match status" value="1"/>
</dbReference>
<dbReference type="InterPro" id="IPR016102">
    <property type="entry name" value="Succinyl-CoA_synth-like"/>
</dbReference>
<name>H5SC94_9BACT</name>
<evidence type="ECO:0000256" key="4">
    <source>
        <dbReference type="ARBA" id="ARBA00060888"/>
    </source>
</evidence>
<dbReference type="InterPro" id="IPR036291">
    <property type="entry name" value="NAD(P)-bd_dom_sf"/>
</dbReference>
<accession>H5SC94</accession>
<evidence type="ECO:0000256" key="5">
    <source>
        <dbReference type="PROSITE-ProRule" id="PRU00409"/>
    </source>
</evidence>
<organism evidence="7">
    <name type="scientific">uncultured Acetothermia bacterium</name>
    <dbReference type="NCBI Taxonomy" id="236499"/>
    <lineage>
        <taxon>Bacteria</taxon>
        <taxon>Candidatus Bipolaricaulota</taxon>
        <taxon>environmental samples</taxon>
    </lineage>
</organism>
<dbReference type="SUPFAM" id="SSF51735">
    <property type="entry name" value="NAD(P)-binding Rossmann-fold domains"/>
    <property type="match status" value="1"/>
</dbReference>
<dbReference type="InterPro" id="IPR013815">
    <property type="entry name" value="ATP_grasp_subdomain_1"/>
</dbReference>
<dbReference type="Gene3D" id="3.40.50.720">
    <property type="entry name" value="NAD(P)-binding Rossmann-like Domain"/>
    <property type="match status" value="1"/>
</dbReference>
<evidence type="ECO:0000256" key="3">
    <source>
        <dbReference type="ARBA" id="ARBA00022840"/>
    </source>
</evidence>
<dbReference type="EMBL" id="AP011666">
    <property type="protein sequence ID" value="BAL53780.1"/>
    <property type="molecule type" value="Genomic_DNA"/>
</dbReference>
<dbReference type="InterPro" id="IPR051538">
    <property type="entry name" value="Acyl-CoA_Synth/Transferase"/>
</dbReference>
<dbReference type="Gene3D" id="3.30.1490.20">
    <property type="entry name" value="ATP-grasp fold, A domain"/>
    <property type="match status" value="1"/>
</dbReference>
<keyword evidence="3 5" id="KW-0067">ATP-binding</keyword>
<dbReference type="GO" id="GO:0005524">
    <property type="term" value="F:ATP binding"/>
    <property type="evidence" value="ECO:0007669"/>
    <property type="project" value="UniProtKB-UniRule"/>
</dbReference>
<evidence type="ECO:0000256" key="1">
    <source>
        <dbReference type="ARBA" id="ARBA00022598"/>
    </source>
</evidence>
<dbReference type="InterPro" id="IPR043938">
    <property type="entry name" value="Ligase_CoA_dom"/>
</dbReference>
<evidence type="ECO:0000259" key="6">
    <source>
        <dbReference type="PROSITE" id="PS50975"/>
    </source>
</evidence>
<dbReference type="GO" id="GO:0043758">
    <property type="term" value="F:acetate-CoA ligase (ADP-forming) activity"/>
    <property type="evidence" value="ECO:0007669"/>
    <property type="project" value="InterPro"/>
</dbReference>
<dbReference type="AlphaFoldDB" id="H5SC94"/>
<comment type="similarity">
    <text evidence="4">In the N-terminal section; belongs to the acetate CoA ligase alpha subunit family.</text>
</comment>
<evidence type="ECO:0000313" key="7">
    <source>
        <dbReference type="EMBL" id="BAL53780.1"/>
    </source>
</evidence>